<comment type="caution">
    <text evidence="9">The sequence shown here is derived from an EMBL/GenBank/DDBJ whole genome shotgun (WGS) entry which is preliminary data.</text>
</comment>
<dbReference type="GO" id="GO:0008233">
    <property type="term" value="F:peptidase activity"/>
    <property type="evidence" value="ECO:0007669"/>
    <property type="project" value="UniProtKB-KW"/>
</dbReference>
<dbReference type="EMBL" id="VIFY01000145">
    <property type="protein sequence ID" value="TQB69607.1"/>
    <property type="molecule type" value="Genomic_DNA"/>
</dbReference>
<evidence type="ECO:0000256" key="3">
    <source>
        <dbReference type="ARBA" id="ARBA00022670"/>
    </source>
</evidence>
<dbReference type="SUPFAM" id="SSF55031">
    <property type="entry name" value="Bacterial exopeptidase dimerisation domain"/>
    <property type="match status" value="1"/>
</dbReference>
<dbReference type="Gene3D" id="3.40.630.10">
    <property type="entry name" value="Zn peptidases"/>
    <property type="match status" value="1"/>
</dbReference>
<protein>
    <recommendedName>
        <fullName evidence="8">Peptidase M20 dimerisation domain-containing protein</fullName>
    </recommendedName>
</protein>
<evidence type="ECO:0000256" key="7">
    <source>
        <dbReference type="SAM" id="SignalP"/>
    </source>
</evidence>
<dbReference type="STRING" id="5098.A0A507QRJ4"/>
<dbReference type="PANTHER" id="PTHR43808">
    <property type="entry name" value="ACETYLORNITHINE DEACETYLASE"/>
    <property type="match status" value="1"/>
</dbReference>
<gene>
    <name evidence="9" type="ORF">MPDQ_001645</name>
</gene>
<comment type="cofactor">
    <cofactor evidence="1">
        <name>Zn(2+)</name>
        <dbReference type="ChEBI" id="CHEBI:29105"/>
    </cofactor>
</comment>
<evidence type="ECO:0000256" key="5">
    <source>
        <dbReference type="ARBA" id="ARBA00022801"/>
    </source>
</evidence>
<dbReference type="InterPro" id="IPR036264">
    <property type="entry name" value="Bact_exopeptidase_dim_dom"/>
</dbReference>
<dbReference type="PROSITE" id="PS00758">
    <property type="entry name" value="ARGE_DAPE_CPG2_1"/>
    <property type="match status" value="1"/>
</dbReference>
<dbReference type="SUPFAM" id="SSF53187">
    <property type="entry name" value="Zn-dependent exopeptidases"/>
    <property type="match status" value="1"/>
</dbReference>
<evidence type="ECO:0000313" key="10">
    <source>
        <dbReference type="Proteomes" id="UP000319663"/>
    </source>
</evidence>
<dbReference type="GO" id="GO:0046872">
    <property type="term" value="F:metal ion binding"/>
    <property type="evidence" value="ECO:0007669"/>
    <property type="project" value="UniProtKB-KW"/>
</dbReference>
<dbReference type="InterPro" id="IPR011650">
    <property type="entry name" value="Peptidase_M20_dimer"/>
</dbReference>
<proteinExistence type="inferred from homology"/>
<feature type="signal peptide" evidence="7">
    <location>
        <begin position="1"/>
        <end position="19"/>
    </location>
</feature>
<evidence type="ECO:0000256" key="2">
    <source>
        <dbReference type="ARBA" id="ARBA00006247"/>
    </source>
</evidence>
<accession>A0A507QRJ4</accession>
<dbReference type="Proteomes" id="UP000319663">
    <property type="component" value="Unassembled WGS sequence"/>
</dbReference>
<dbReference type="GO" id="GO:0006508">
    <property type="term" value="P:proteolysis"/>
    <property type="evidence" value="ECO:0007669"/>
    <property type="project" value="UniProtKB-KW"/>
</dbReference>
<dbReference type="Pfam" id="PF07687">
    <property type="entry name" value="M20_dimer"/>
    <property type="match status" value="1"/>
</dbReference>
<organism evidence="9 10">
    <name type="scientific">Monascus purpureus</name>
    <name type="common">Red mold</name>
    <name type="synonym">Monascus anka</name>
    <dbReference type="NCBI Taxonomy" id="5098"/>
    <lineage>
        <taxon>Eukaryota</taxon>
        <taxon>Fungi</taxon>
        <taxon>Dikarya</taxon>
        <taxon>Ascomycota</taxon>
        <taxon>Pezizomycotina</taxon>
        <taxon>Eurotiomycetes</taxon>
        <taxon>Eurotiomycetidae</taxon>
        <taxon>Eurotiales</taxon>
        <taxon>Aspergillaceae</taxon>
        <taxon>Monascus</taxon>
    </lineage>
</organism>
<dbReference type="PANTHER" id="PTHR43808:SF8">
    <property type="entry name" value="PEPTIDASE M20 DIMERISATION DOMAIN-CONTAINING PROTEIN"/>
    <property type="match status" value="1"/>
</dbReference>
<dbReference type="InterPro" id="IPR001261">
    <property type="entry name" value="ArgE/DapE_CS"/>
</dbReference>
<keyword evidence="10" id="KW-1185">Reference proteome</keyword>
<reference evidence="9 10" key="1">
    <citation type="submission" date="2019-06" db="EMBL/GenBank/DDBJ databases">
        <title>Wine fermentation using esterase from Monascus purpureus.</title>
        <authorList>
            <person name="Geng C."/>
            <person name="Zhang Y."/>
        </authorList>
    </citation>
    <scope>NUCLEOTIDE SEQUENCE [LARGE SCALE GENOMIC DNA]</scope>
    <source>
        <strain evidence="9">HQ1</strain>
    </source>
</reference>
<evidence type="ECO:0000256" key="6">
    <source>
        <dbReference type="ARBA" id="ARBA00022833"/>
    </source>
</evidence>
<keyword evidence="6" id="KW-0862">Zinc</keyword>
<feature type="chain" id="PRO_5021459782" description="Peptidase M20 dimerisation domain-containing protein" evidence="7">
    <location>
        <begin position="20"/>
        <end position="436"/>
    </location>
</feature>
<evidence type="ECO:0000256" key="1">
    <source>
        <dbReference type="ARBA" id="ARBA00001947"/>
    </source>
</evidence>
<dbReference type="PROSITE" id="PS00759">
    <property type="entry name" value="ARGE_DAPE_CPG2_2"/>
    <property type="match status" value="1"/>
</dbReference>
<evidence type="ECO:0000256" key="4">
    <source>
        <dbReference type="ARBA" id="ARBA00022723"/>
    </source>
</evidence>
<feature type="domain" description="Peptidase M20 dimerisation" evidence="8">
    <location>
        <begin position="230"/>
        <end position="334"/>
    </location>
</feature>
<dbReference type="InterPro" id="IPR050072">
    <property type="entry name" value="Peptidase_M20A"/>
</dbReference>
<keyword evidence="5" id="KW-0378">Hydrolase</keyword>
<dbReference type="CDD" id="cd05652">
    <property type="entry name" value="M20_ArgE_DapE-like_fungal"/>
    <property type="match status" value="1"/>
</dbReference>
<dbReference type="Gene3D" id="3.30.70.360">
    <property type="match status" value="1"/>
</dbReference>
<evidence type="ECO:0000259" key="8">
    <source>
        <dbReference type="Pfam" id="PF07687"/>
    </source>
</evidence>
<keyword evidence="7" id="KW-0732">Signal</keyword>
<evidence type="ECO:0000313" key="9">
    <source>
        <dbReference type="EMBL" id="TQB69607.1"/>
    </source>
</evidence>
<dbReference type="AlphaFoldDB" id="A0A507QRJ4"/>
<keyword evidence="4" id="KW-0479">Metal-binding</keyword>
<sequence length="436" mass="46338">MKLLLLLSSLLAGSTVANASARQGQSPLTDTTTSATIQSRLEDIVKSSPLLSFHRDIVQIESISRNEQDVGDFITEFLQARNFTVFKQPLPVKSHDSRPRFNIYAYPANNNVIDPEFPGVLLTSHIDTVPPFIPYSLSYDAGTTTIDRDAVLISGRGTVDAKASVAAQVFATLETLSDTPNAPLALLFVVGEEISGDGMKYFSASNLNTAPSSFHTVIFGEPTDHALVSGHKGMVGFNILASGHAAHSGYPWLGRSAVSAILPALSRVDRLGDIPIEEGGLPFSPKFGPTTVNIGSVRAGVAANVVPAAAEAEVAVRLAAGTPEQARRIIRQAVVDATQGDADVQVVFPANAGYAPQDLDTDVEGFEITTVNYGTDVPNLVLHPSDNATVSRYLYGPGSIHVAHGDNEAITVAELEEAVRGYRRLIDAALGRNQKQ</sequence>
<name>A0A507QRJ4_MONPU</name>
<dbReference type="InterPro" id="IPR002933">
    <property type="entry name" value="Peptidase_M20"/>
</dbReference>
<keyword evidence="3" id="KW-0645">Protease</keyword>
<comment type="similarity">
    <text evidence="2">Belongs to the peptidase M20A family.</text>
</comment>
<dbReference type="Pfam" id="PF01546">
    <property type="entry name" value="Peptidase_M20"/>
    <property type="match status" value="1"/>
</dbReference>